<proteinExistence type="predicted"/>
<dbReference type="Proteomes" id="UP001150941">
    <property type="component" value="Unassembled WGS sequence"/>
</dbReference>
<feature type="region of interest" description="Disordered" evidence="1">
    <location>
        <begin position="314"/>
        <end position="365"/>
    </location>
</feature>
<feature type="compositionally biased region" description="Polar residues" evidence="1">
    <location>
        <begin position="331"/>
        <end position="340"/>
    </location>
</feature>
<name>A0A9W9TPX2_9EURO</name>
<feature type="compositionally biased region" description="Low complexity" evidence="1">
    <location>
        <begin position="75"/>
        <end position="101"/>
    </location>
</feature>
<sequence>MTNGSGNSSPISTSPVATESVQSPSKTSIASTETPGTSLVSSTPSQQVQGVATPFSSSAPTQSPESSNLYTNPWLLSSTSSSPTLTSSTSLSISTSASESSSFDREPLSTYDSRTISTSASQSSTTSSSLGTSNSEASSSVQSTVYFGGITTATSKSQSLLVSSASSSVSTSSPTSSLLPGIVAGSTASSSNTSGHQTNINAIIGGSIGGAAVAAIGIIAGCLLFRRRRRKAKQAQPMTSRQRLRSNDSITSFHQRHSSQPVLSLSKEISVVPTALQRRYSNPPAPHSNKRPVRSPDKLYLHDEEKEIQVEDPFADPEHEPIPPSIPKTPASVSASNYSRSTRRDSQRFPGGIDSPLPSSNYQSSHYVGESTLYLPSVDSPNLIYPITPQRRSDPFDLEPPPTSEKKPSPQRFWRFRD</sequence>
<dbReference type="GeneID" id="83202274"/>
<keyword evidence="2" id="KW-0812">Transmembrane</keyword>
<feature type="region of interest" description="Disordered" evidence="1">
    <location>
        <begin position="378"/>
        <end position="418"/>
    </location>
</feature>
<keyword evidence="2" id="KW-0472">Membrane</keyword>
<feature type="region of interest" description="Disordered" evidence="1">
    <location>
        <begin position="1"/>
        <end position="136"/>
    </location>
</feature>
<feature type="compositionally biased region" description="Polar residues" evidence="1">
    <location>
        <begin position="1"/>
        <end position="50"/>
    </location>
</feature>
<evidence type="ECO:0000313" key="3">
    <source>
        <dbReference type="EMBL" id="KAJ5232719.1"/>
    </source>
</evidence>
<comment type="caution">
    <text evidence="3">The sequence shown here is derived from an EMBL/GenBank/DDBJ whole genome shotgun (WGS) entry which is preliminary data.</text>
</comment>
<evidence type="ECO:0000256" key="1">
    <source>
        <dbReference type="SAM" id="MobiDB-lite"/>
    </source>
</evidence>
<keyword evidence="2" id="KW-1133">Transmembrane helix</keyword>
<organism evidence="3 4">
    <name type="scientific">Penicillium chermesinum</name>
    <dbReference type="NCBI Taxonomy" id="63820"/>
    <lineage>
        <taxon>Eukaryota</taxon>
        <taxon>Fungi</taxon>
        <taxon>Dikarya</taxon>
        <taxon>Ascomycota</taxon>
        <taxon>Pezizomycotina</taxon>
        <taxon>Eurotiomycetes</taxon>
        <taxon>Eurotiomycetidae</taxon>
        <taxon>Eurotiales</taxon>
        <taxon>Aspergillaceae</taxon>
        <taxon>Penicillium</taxon>
    </lineage>
</organism>
<feature type="compositionally biased region" description="Polar residues" evidence="1">
    <location>
        <begin position="237"/>
        <end position="263"/>
    </location>
</feature>
<reference evidence="3" key="2">
    <citation type="journal article" date="2023" name="IMA Fungus">
        <title>Comparative genomic study of the Penicillium genus elucidates a diverse pangenome and 15 lateral gene transfer events.</title>
        <authorList>
            <person name="Petersen C."/>
            <person name="Sorensen T."/>
            <person name="Nielsen M.R."/>
            <person name="Sondergaard T.E."/>
            <person name="Sorensen J.L."/>
            <person name="Fitzpatrick D.A."/>
            <person name="Frisvad J.C."/>
            <person name="Nielsen K.L."/>
        </authorList>
    </citation>
    <scope>NUCLEOTIDE SEQUENCE</scope>
    <source>
        <strain evidence="3">IBT 19713</strain>
    </source>
</reference>
<dbReference type="AlphaFoldDB" id="A0A9W9TPX2"/>
<keyword evidence="4" id="KW-1185">Reference proteome</keyword>
<reference evidence="3" key="1">
    <citation type="submission" date="2022-11" db="EMBL/GenBank/DDBJ databases">
        <authorList>
            <person name="Petersen C."/>
        </authorList>
    </citation>
    <scope>NUCLEOTIDE SEQUENCE</scope>
    <source>
        <strain evidence="3">IBT 19713</strain>
    </source>
</reference>
<feature type="region of interest" description="Disordered" evidence="1">
    <location>
        <begin position="232"/>
        <end position="266"/>
    </location>
</feature>
<feature type="compositionally biased region" description="Low complexity" evidence="1">
    <location>
        <begin position="56"/>
        <end position="67"/>
    </location>
</feature>
<dbReference type="EMBL" id="JAPQKS010000004">
    <property type="protein sequence ID" value="KAJ5232719.1"/>
    <property type="molecule type" value="Genomic_DNA"/>
</dbReference>
<protein>
    <submittedName>
        <fullName evidence="3">Uncharacterized protein</fullName>
    </submittedName>
</protein>
<dbReference type="RefSeq" id="XP_058330711.1">
    <property type="nucleotide sequence ID" value="XM_058474971.1"/>
</dbReference>
<feature type="region of interest" description="Disordered" evidence="1">
    <location>
        <begin position="277"/>
        <end position="296"/>
    </location>
</feature>
<gene>
    <name evidence="3" type="ORF">N7468_005675</name>
</gene>
<feature type="transmembrane region" description="Helical" evidence="2">
    <location>
        <begin position="202"/>
        <end position="225"/>
    </location>
</feature>
<feature type="compositionally biased region" description="Low complexity" evidence="1">
    <location>
        <begin position="113"/>
        <end position="136"/>
    </location>
</feature>
<evidence type="ECO:0000313" key="4">
    <source>
        <dbReference type="Proteomes" id="UP001150941"/>
    </source>
</evidence>
<accession>A0A9W9TPX2</accession>
<evidence type="ECO:0000256" key="2">
    <source>
        <dbReference type="SAM" id="Phobius"/>
    </source>
</evidence>